<evidence type="ECO:0000313" key="2">
    <source>
        <dbReference type="EMBL" id="KAJ7777245.1"/>
    </source>
</evidence>
<sequence length="258" mass="28834">MHVTGADCWRQIDVCNSLLQPPCRSNLPFILREIATDSRRISTVGMSRELSYLLRHGPKNVGRSNGLVRLQPLVLLVPISVFNLRLGALVLFSTKFFKIKIKISCSCQLFAPKRSQYTSASGLQLLWGANKSPTTLWFFPPWRSALKSSPYFPALSSPLLLGSWTLIRTTRPPRETGTTKATGTAPTMDTATTGTASTMDMDTRMAAIRAEDTRTAGTSTKDTKTHRRLSWTFATRMSSAHATWALHHTRRRRPPRLC</sequence>
<dbReference type="EMBL" id="JARKIB010000008">
    <property type="protein sequence ID" value="KAJ7777245.1"/>
    <property type="molecule type" value="Genomic_DNA"/>
</dbReference>
<accession>A0AAD7K328</accession>
<comment type="caution">
    <text evidence="2">The sequence shown here is derived from an EMBL/GenBank/DDBJ whole genome shotgun (WGS) entry which is preliminary data.</text>
</comment>
<dbReference type="AlphaFoldDB" id="A0AAD7K328"/>
<feature type="compositionally biased region" description="Low complexity" evidence="1">
    <location>
        <begin position="175"/>
        <end position="195"/>
    </location>
</feature>
<feature type="region of interest" description="Disordered" evidence="1">
    <location>
        <begin position="171"/>
        <end position="195"/>
    </location>
</feature>
<name>A0AAD7K328_9AGAR</name>
<keyword evidence="3" id="KW-1185">Reference proteome</keyword>
<evidence type="ECO:0000313" key="3">
    <source>
        <dbReference type="Proteomes" id="UP001215598"/>
    </source>
</evidence>
<organism evidence="2 3">
    <name type="scientific">Mycena metata</name>
    <dbReference type="NCBI Taxonomy" id="1033252"/>
    <lineage>
        <taxon>Eukaryota</taxon>
        <taxon>Fungi</taxon>
        <taxon>Dikarya</taxon>
        <taxon>Basidiomycota</taxon>
        <taxon>Agaricomycotina</taxon>
        <taxon>Agaricomycetes</taxon>
        <taxon>Agaricomycetidae</taxon>
        <taxon>Agaricales</taxon>
        <taxon>Marasmiineae</taxon>
        <taxon>Mycenaceae</taxon>
        <taxon>Mycena</taxon>
    </lineage>
</organism>
<reference evidence="2" key="1">
    <citation type="submission" date="2023-03" db="EMBL/GenBank/DDBJ databases">
        <title>Massive genome expansion in bonnet fungi (Mycena s.s.) driven by repeated elements and novel gene families across ecological guilds.</title>
        <authorList>
            <consortium name="Lawrence Berkeley National Laboratory"/>
            <person name="Harder C.B."/>
            <person name="Miyauchi S."/>
            <person name="Viragh M."/>
            <person name="Kuo A."/>
            <person name="Thoen E."/>
            <person name="Andreopoulos B."/>
            <person name="Lu D."/>
            <person name="Skrede I."/>
            <person name="Drula E."/>
            <person name="Henrissat B."/>
            <person name="Morin E."/>
            <person name="Kohler A."/>
            <person name="Barry K."/>
            <person name="LaButti K."/>
            <person name="Morin E."/>
            <person name="Salamov A."/>
            <person name="Lipzen A."/>
            <person name="Mereny Z."/>
            <person name="Hegedus B."/>
            <person name="Baldrian P."/>
            <person name="Stursova M."/>
            <person name="Weitz H."/>
            <person name="Taylor A."/>
            <person name="Grigoriev I.V."/>
            <person name="Nagy L.G."/>
            <person name="Martin F."/>
            <person name="Kauserud H."/>
        </authorList>
    </citation>
    <scope>NUCLEOTIDE SEQUENCE</scope>
    <source>
        <strain evidence="2">CBHHK182m</strain>
    </source>
</reference>
<evidence type="ECO:0000256" key="1">
    <source>
        <dbReference type="SAM" id="MobiDB-lite"/>
    </source>
</evidence>
<dbReference type="Proteomes" id="UP001215598">
    <property type="component" value="Unassembled WGS sequence"/>
</dbReference>
<protein>
    <submittedName>
        <fullName evidence="2">Uncharacterized protein</fullName>
    </submittedName>
</protein>
<gene>
    <name evidence="2" type="ORF">B0H16DRAFT_1504834</name>
</gene>
<proteinExistence type="predicted"/>